<feature type="transmembrane region" description="Helical" evidence="4">
    <location>
        <begin position="17"/>
        <end position="39"/>
    </location>
</feature>
<dbReference type="EMBL" id="KN714715">
    <property type="protein sequence ID" value="KUI58533.1"/>
    <property type="molecule type" value="Genomic_DNA"/>
</dbReference>
<feature type="region of interest" description="Disordered" evidence="3">
    <location>
        <begin position="880"/>
        <end position="904"/>
    </location>
</feature>
<gene>
    <name evidence="6" type="ORF">VP1G_05831</name>
</gene>
<evidence type="ECO:0000256" key="3">
    <source>
        <dbReference type="SAM" id="MobiDB-lite"/>
    </source>
</evidence>
<dbReference type="Gene3D" id="1.20.1250.20">
    <property type="entry name" value="MFS general substrate transporter like domains"/>
    <property type="match status" value="2"/>
</dbReference>
<dbReference type="GO" id="GO:0022857">
    <property type="term" value="F:transmembrane transporter activity"/>
    <property type="evidence" value="ECO:0007669"/>
    <property type="project" value="InterPro"/>
</dbReference>
<dbReference type="Proteomes" id="UP000078576">
    <property type="component" value="Unassembled WGS sequence"/>
</dbReference>
<keyword evidence="4" id="KW-0812">Transmembrane</keyword>
<organism evidence="6 7">
    <name type="scientific">Cytospora mali</name>
    <name type="common">Apple Valsa canker fungus</name>
    <name type="synonym">Valsa mali</name>
    <dbReference type="NCBI Taxonomy" id="578113"/>
    <lineage>
        <taxon>Eukaryota</taxon>
        <taxon>Fungi</taxon>
        <taxon>Dikarya</taxon>
        <taxon>Ascomycota</taxon>
        <taxon>Pezizomycotina</taxon>
        <taxon>Sordariomycetes</taxon>
        <taxon>Sordariomycetidae</taxon>
        <taxon>Diaporthales</taxon>
        <taxon>Cytosporaceae</taxon>
        <taxon>Cytospora</taxon>
    </lineage>
</organism>
<name>A0A194V3Q2_CYTMA</name>
<feature type="transmembrane region" description="Helical" evidence="4">
    <location>
        <begin position="817"/>
        <end position="837"/>
    </location>
</feature>
<feature type="transmembrane region" description="Helical" evidence="4">
    <location>
        <begin position="461"/>
        <end position="483"/>
    </location>
</feature>
<dbReference type="SUPFAM" id="SSF103473">
    <property type="entry name" value="MFS general substrate transporter"/>
    <property type="match status" value="1"/>
</dbReference>
<reference evidence="7" key="1">
    <citation type="submission" date="2014-12" db="EMBL/GenBank/DDBJ databases">
        <title>Genome Sequence of Valsa Canker Pathogens Uncovers a Specific Adaption of Colonization on Woody Bark.</title>
        <authorList>
            <person name="Yin Z."/>
            <person name="Liu H."/>
            <person name="Gao X."/>
            <person name="Li Z."/>
            <person name="Song N."/>
            <person name="Ke X."/>
            <person name="Dai Q."/>
            <person name="Wu Y."/>
            <person name="Sun Y."/>
            <person name="Xu J.-R."/>
            <person name="Kang Z.K."/>
            <person name="Wang L."/>
            <person name="Huang L."/>
        </authorList>
    </citation>
    <scope>NUCLEOTIDE SEQUENCE [LARGE SCALE GENOMIC DNA]</scope>
    <source>
        <strain evidence="7">SXYL134</strain>
    </source>
</reference>
<keyword evidence="4" id="KW-1133">Transmembrane helix</keyword>
<keyword evidence="2" id="KW-1003">Cell membrane</keyword>
<evidence type="ECO:0000256" key="1">
    <source>
        <dbReference type="ARBA" id="ARBA00004429"/>
    </source>
</evidence>
<dbReference type="PANTHER" id="PTHR43702:SF13">
    <property type="entry name" value="MONOSACCHARIDE TRANSPORTER, PUTATIVE (AFU_ORTHOLOGUE AFUA_4G06630)-RELATED"/>
    <property type="match status" value="1"/>
</dbReference>
<dbReference type="OrthoDB" id="546893at2759"/>
<dbReference type="GO" id="GO:0005886">
    <property type="term" value="C:plasma membrane"/>
    <property type="evidence" value="ECO:0007669"/>
    <property type="project" value="UniProtKB-SubCell"/>
</dbReference>
<feature type="compositionally biased region" description="Gly residues" evidence="3">
    <location>
        <begin position="886"/>
        <end position="901"/>
    </location>
</feature>
<proteinExistence type="predicted"/>
<feature type="transmembrane region" description="Helical" evidence="4">
    <location>
        <begin position="781"/>
        <end position="805"/>
    </location>
</feature>
<evidence type="ECO:0000313" key="7">
    <source>
        <dbReference type="Proteomes" id="UP000078576"/>
    </source>
</evidence>
<feature type="transmembrane region" description="Helical" evidence="4">
    <location>
        <begin position="210"/>
        <end position="232"/>
    </location>
</feature>
<feature type="transmembrane region" description="Helical" evidence="4">
    <location>
        <begin position="51"/>
        <end position="68"/>
    </location>
</feature>
<feature type="compositionally biased region" description="Low complexity" evidence="3">
    <location>
        <begin position="951"/>
        <end position="962"/>
    </location>
</feature>
<feature type="transmembrane region" description="Helical" evidence="4">
    <location>
        <begin position="663"/>
        <end position="680"/>
    </location>
</feature>
<dbReference type="Pfam" id="PF07690">
    <property type="entry name" value="MFS_1"/>
    <property type="match status" value="1"/>
</dbReference>
<feature type="transmembrane region" description="Helical" evidence="4">
    <location>
        <begin position="843"/>
        <end position="864"/>
    </location>
</feature>
<keyword evidence="7" id="KW-1185">Reference proteome</keyword>
<feature type="transmembrane region" description="Helical" evidence="4">
    <location>
        <begin position="504"/>
        <end position="527"/>
    </location>
</feature>
<feature type="transmembrane region" description="Helical" evidence="4">
    <location>
        <begin position="533"/>
        <end position="552"/>
    </location>
</feature>
<dbReference type="InterPro" id="IPR049326">
    <property type="entry name" value="Rhodopsin_dom_fungi"/>
</dbReference>
<comment type="subcellular location">
    <subcellularLocation>
        <location evidence="1">Cell inner membrane</location>
        <topology evidence="1">Multi-pass membrane protein</topology>
    </subcellularLocation>
</comment>
<feature type="transmembrane region" description="Helical" evidence="4">
    <location>
        <begin position="615"/>
        <end position="634"/>
    </location>
</feature>
<evidence type="ECO:0000313" key="6">
    <source>
        <dbReference type="EMBL" id="KUI58533.1"/>
    </source>
</evidence>
<feature type="transmembrane region" description="Helical" evidence="4">
    <location>
        <begin position="130"/>
        <end position="153"/>
    </location>
</feature>
<feature type="transmembrane region" description="Helical" evidence="4">
    <location>
        <begin position="96"/>
        <end position="118"/>
    </location>
</feature>
<feature type="domain" description="Rhodopsin" evidence="5">
    <location>
        <begin position="35"/>
        <end position="290"/>
    </location>
</feature>
<dbReference type="STRING" id="694573.A0A194V3Q2"/>
<evidence type="ECO:0000256" key="2">
    <source>
        <dbReference type="ARBA" id="ARBA00022475"/>
    </source>
</evidence>
<dbReference type="InterPro" id="IPR036259">
    <property type="entry name" value="MFS_trans_sf"/>
</dbReference>
<feature type="transmembrane region" description="Helical" evidence="4">
    <location>
        <begin position="754"/>
        <end position="775"/>
    </location>
</feature>
<feature type="region of interest" description="Disordered" evidence="3">
    <location>
        <begin position="945"/>
        <end position="1000"/>
    </location>
</feature>
<feature type="transmembrane region" description="Helical" evidence="4">
    <location>
        <begin position="719"/>
        <end position="742"/>
    </location>
</feature>
<dbReference type="InterPro" id="IPR011701">
    <property type="entry name" value="MFS"/>
</dbReference>
<feature type="region of interest" description="Disordered" evidence="3">
    <location>
        <begin position="370"/>
        <end position="389"/>
    </location>
</feature>
<evidence type="ECO:0000259" key="5">
    <source>
        <dbReference type="Pfam" id="PF20684"/>
    </source>
</evidence>
<dbReference type="InterPro" id="IPR050375">
    <property type="entry name" value="MFS_TsgA-like"/>
</dbReference>
<keyword evidence="4" id="KW-0472">Membrane</keyword>
<feature type="transmembrane region" description="Helical" evidence="4">
    <location>
        <begin position="420"/>
        <end position="441"/>
    </location>
</feature>
<accession>A0A194V3Q2</accession>
<feature type="transmembrane region" description="Helical" evidence="4">
    <location>
        <begin position="573"/>
        <end position="595"/>
    </location>
</feature>
<dbReference type="PANTHER" id="PTHR43702">
    <property type="entry name" value="L-FUCOSE-PROTON SYMPORTER"/>
    <property type="match status" value="1"/>
</dbReference>
<dbReference type="AlphaFoldDB" id="A0A194V3Q2"/>
<evidence type="ECO:0000256" key="4">
    <source>
        <dbReference type="SAM" id="Phobius"/>
    </source>
</evidence>
<sequence length="1000" mass="109418">MTDQLVSTSSIPDRGPAVFAVTTATLVVGTFFLIARLICRCAIVKRVSWDDYFIILAWFLITGLSVTIDISTSKGLGKHDADIDARHLLPLRKTEYVFSVLYNPALMALKTSILIFYLRLSKNTQQVLRVTSWVVLAIVNVAGTVLTLMNIFQCRPVMAAFSPHVYNAQCIPLLTEFICSAPVNIVTDLAILALPIPVLTGMRLPGRQKYILVFTFSLGIFVTIVDVVRIYYLQQAITSVPTTPSNDPEALFGDSPEFAWNASLSLMWSAVELNVGLICACIPTLKPLIIKILPAVLIDPDGTRNSNLSTYATGTMDKELTGMTGTEPPTSLDGLPDGVAAPLQTRQQEPPCEDMSLEFLTMPEMVNSTPLTTTTQGQPSPPRTRATWMSGRSRHENAVYFGFVNMKRPKSMIKTSPVESLRYCIVVTILFLLWGFSYGLLDTLNTVIASVADMTTAETLGLTSAYFGGGYFFGPIIVGEWVLRHDEHARFRNRRRRRHKHRDSVGGFKATFIMGLSIYGIGTIMFWPCAVLASFPGFMISNFVVGFGLGVLETAANPFIILCGPREYAETRILLAQGCQGVSTVISGLLAQKIFFVNIGRTETPTSLELIDVQWTYLAITLFCVALALFFYYMPLPEVTDDELGQAAERSPVDPMKRSIGGLQLRTICIIFAVTAQWMYTAAQESMSVYFKSLMTAKLPDALAPADQSAGLDISITDYLLIAHAAFAISRFVAALLAWLCVKYPQNPFVPTPRTQLTIFSSLSILFAILCVVVRPHNSNLVAIPAVLFFFAEGPIFPLIFVIGLRGQGKRTKRASAWLTMGASGPMFWPFVMYGIVKNHGASIQLAFVVPVVLLVFTVAYPVFLTVMRDAKDLVDPVTHGRPVSAGGGMGGGEESGGSGSDGVVTLEDIMQQNRRRSNATKSSASRDDGPLAYVVGKIRILKRDKRREAGSPSTGTASSSPMFEHQEVRRENNGGAGQGERTPPTIPEEHEFSLPVRAA</sequence>
<protein>
    <submittedName>
        <fullName evidence="6">L-fucose-proton symporter</fullName>
    </submittedName>
</protein>
<dbReference type="Pfam" id="PF20684">
    <property type="entry name" value="Fung_rhodopsin"/>
    <property type="match status" value="1"/>
</dbReference>